<organism evidence="3 4">
    <name type="scientific">Aristolochia fimbriata</name>
    <name type="common">White veined hardy Dutchman's pipe vine</name>
    <dbReference type="NCBI Taxonomy" id="158543"/>
    <lineage>
        <taxon>Eukaryota</taxon>
        <taxon>Viridiplantae</taxon>
        <taxon>Streptophyta</taxon>
        <taxon>Embryophyta</taxon>
        <taxon>Tracheophyta</taxon>
        <taxon>Spermatophyta</taxon>
        <taxon>Magnoliopsida</taxon>
        <taxon>Magnoliidae</taxon>
        <taxon>Piperales</taxon>
        <taxon>Aristolochiaceae</taxon>
        <taxon>Aristolochia</taxon>
    </lineage>
</organism>
<dbReference type="PROSITE" id="PS50089">
    <property type="entry name" value="ZF_RING_2"/>
    <property type="match status" value="1"/>
</dbReference>
<dbReference type="SUPFAM" id="SSF57850">
    <property type="entry name" value="RING/U-box"/>
    <property type="match status" value="1"/>
</dbReference>
<dbReference type="CDD" id="cd16448">
    <property type="entry name" value="RING-H2"/>
    <property type="match status" value="1"/>
</dbReference>
<dbReference type="InterPro" id="IPR001841">
    <property type="entry name" value="Znf_RING"/>
</dbReference>
<comment type="caution">
    <text evidence="3">The sequence shown here is derived from an EMBL/GenBank/DDBJ whole genome shotgun (WGS) entry which is preliminary data.</text>
</comment>
<keyword evidence="4" id="KW-1185">Reference proteome</keyword>
<dbReference type="InterPro" id="IPR013083">
    <property type="entry name" value="Znf_RING/FYVE/PHD"/>
</dbReference>
<dbReference type="SMART" id="SM00184">
    <property type="entry name" value="RING"/>
    <property type="match status" value="1"/>
</dbReference>
<dbReference type="Pfam" id="PF13639">
    <property type="entry name" value="zf-RING_2"/>
    <property type="match status" value="1"/>
</dbReference>
<reference evidence="3 4" key="1">
    <citation type="submission" date="2021-07" db="EMBL/GenBank/DDBJ databases">
        <title>The Aristolochia fimbriata genome: insights into angiosperm evolution, floral development and chemical biosynthesis.</title>
        <authorList>
            <person name="Jiao Y."/>
        </authorList>
    </citation>
    <scope>NUCLEOTIDE SEQUENCE [LARGE SCALE GENOMIC DNA]</scope>
    <source>
        <strain evidence="3">IBCAS-2021</strain>
        <tissue evidence="3">Leaf</tissue>
    </source>
</reference>
<dbReference type="Proteomes" id="UP000825729">
    <property type="component" value="Unassembled WGS sequence"/>
</dbReference>
<evidence type="ECO:0000256" key="1">
    <source>
        <dbReference type="PROSITE-ProRule" id="PRU00175"/>
    </source>
</evidence>
<dbReference type="AlphaFoldDB" id="A0AAV7FBT5"/>
<accession>A0AAV7FBT5</accession>
<evidence type="ECO:0000259" key="2">
    <source>
        <dbReference type="PROSITE" id="PS50089"/>
    </source>
</evidence>
<sequence>MAAPTLAPSSFQLLRLILLFFLTLILHSLLPQLFAFVWTRFMRACDQSPFRRLNIQRVPKSGFFLSEFKEKFVVSRYEGEMGNGEAVECGVCLYKISHGAEIRELGCKHLFHRHCLDDWCSFGNTTCPFCRRPLSPPVPEVDRKGEWRNRPEG</sequence>
<dbReference type="GO" id="GO:0008270">
    <property type="term" value="F:zinc ion binding"/>
    <property type="evidence" value="ECO:0007669"/>
    <property type="project" value="UniProtKB-KW"/>
</dbReference>
<dbReference type="EMBL" id="JAINDJ010000002">
    <property type="protein sequence ID" value="KAG9458662.1"/>
    <property type="molecule type" value="Genomic_DNA"/>
</dbReference>
<keyword evidence="1" id="KW-0863">Zinc-finger</keyword>
<protein>
    <recommendedName>
        <fullName evidence="2">RING-type domain-containing protein</fullName>
    </recommendedName>
</protein>
<proteinExistence type="predicted"/>
<evidence type="ECO:0000313" key="3">
    <source>
        <dbReference type="EMBL" id="KAG9458662.1"/>
    </source>
</evidence>
<dbReference type="InterPro" id="IPR044249">
    <property type="entry name" value="XERICO-like"/>
</dbReference>
<dbReference type="PANTHER" id="PTHR47258:SF1">
    <property type="entry name" value="E3 UBIQUITIN-PROTEIN LIGASE XERICO-RELATED"/>
    <property type="match status" value="1"/>
</dbReference>
<gene>
    <name evidence="3" type="ORF">H6P81_003170</name>
</gene>
<dbReference type="Gene3D" id="3.30.40.10">
    <property type="entry name" value="Zinc/RING finger domain, C3HC4 (zinc finger)"/>
    <property type="match status" value="1"/>
</dbReference>
<evidence type="ECO:0000313" key="4">
    <source>
        <dbReference type="Proteomes" id="UP000825729"/>
    </source>
</evidence>
<feature type="domain" description="RING-type" evidence="2">
    <location>
        <begin position="89"/>
        <end position="131"/>
    </location>
</feature>
<keyword evidence="1" id="KW-0479">Metal-binding</keyword>
<dbReference type="PANTHER" id="PTHR47258">
    <property type="match status" value="1"/>
</dbReference>
<name>A0AAV7FBT5_ARIFI</name>
<keyword evidence="1" id="KW-0862">Zinc</keyword>